<evidence type="ECO:0000313" key="2">
    <source>
        <dbReference type="Proteomes" id="UP000198211"/>
    </source>
</evidence>
<accession>A0A225VCU6</accession>
<keyword evidence="2" id="KW-1185">Reference proteome</keyword>
<dbReference type="InterPro" id="IPR036770">
    <property type="entry name" value="Ankyrin_rpt-contain_sf"/>
</dbReference>
<dbReference type="Proteomes" id="UP000198211">
    <property type="component" value="Unassembled WGS sequence"/>
</dbReference>
<proteinExistence type="predicted"/>
<sequence>MRFEILHHFITTASERKLDRATDASTSPYFLPNELATSQPRVVRSWQQHTTTIPFSLRFDEYKAFAPRPNDLSSCIPHNLFRAYNTLHVNRSEGCTINTVGRAARNGHWEVVRFLLYDRSEGCSGSTMDRAAANGHLKVVQLLHEKPLYYGKMTMFCCCVHQKAPSTTQSSFSIAP</sequence>
<dbReference type="PANTHER" id="PTHR46586:SF3">
    <property type="entry name" value="ANKYRIN REPEAT-CONTAINING PROTEIN"/>
    <property type="match status" value="1"/>
</dbReference>
<name>A0A225VCU6_9STRA</name>
<comment type="caution">
    <text evidence="1">The sequence shown here is derived from an EMBL/GenBank/DDBJ whole genome shotgun (WGS) entry which is preliminary data.</text>
</comment>
<organism evidence="1 2">
    <name type="scientific">Phytophthora megakarya</name>
    <dbReference type="NCBI Taxonomy" id="4795"/>
    <lineage>
        <taxon>Eukaryota</taxon>
        <taxon>Sar</taxon>
        <taxon>Stramenopiles</taxon>
        <taxon>Oomycota</taxon>
        <taxon>Peronosporomycetes</taxon>
        <taxon>Peronosporales</taxon>
        <taxon>Peronosporaceae</taxon>
        <taxon>Phytophthora</taxon>
    </lineage>
</organism>
<dbReference type="Pfam" id="PF13637">
    <property type="entry name" value="Ank_4"/>
    <property type="match status" value="1"/>
</dbReference>
<dbReference type="Gene3D" id="1.25.40.20">
    <property type="entry name" value="Ankyrin repeat-containing domain"/>
    <property type="match status" value="1"/>
</dbReference>
<evidence type="ECO:0000313" key="1">
    <source>
        <dbReference type="EMBL" id="OWZ02310.1"/>
    </source>
</evidence>
<dbReference type="STRING" id="4795.A0A225VCU6"/>
<protein>
    <submittedName>
        <fullName evidence="1">Uncharacterized protein</fullName>
    </submittedName>
</protein>
<dbReference type="InterPro" id="IPR002110">
    <property type="entry name" value="Ankyrin_rpt"/>
</dbReference>
<gene>
    <name evidence="1" type="ORF">PHMEG_00026150</name>
</gene>
<dbReference type="PANTHER" id="PTHR46586">
    <property type="entry name" value="ANKYRIN REPEAT-CONTAINING PROTEIN"/>
    <property type="match status" value="1"/>
</dbReference>
<dbReference type="EMBL" id="NBNE01006257">
    <property type="protein sequence ID" value="OWZ02310.1"/>
    <property type="molecule type" value="Genomic_DNA"/>
</dbReference>
<dbReference type="AlphaFoldDB" id="A0A225VCU6"/>
<reference evidence="2" key="1">
    <citation type="submission" date="2017-03" db="EMBL/GenBank/DDBJ databases">
        <title>Phytopthora megakarya and P. palmivora, two closely related causual agents of cacao black pod achieved similar genome size and gene model numbers by different mechanisms.</title>
        <authorList>
            <person name="Ali S."/>
            <person name="Shao J."/>
            <person name="Larry D.J."/>
            <person name="Kronmiller B."/>
            <person name="Shen D."/>
            <person name="Strem M.D."/>
            <person name="Melnick R.L."/>
            <person name="Guiltinan M.J."/>
            <person name="Tyler B.M."/>
            <person name="Meinhardt L.W."/>
            <person name="Bailey B.A."/>
        </authorList>
    </citation>
    <scope>NUCLEOTIDE SEQUENCE [LARGE SCALE GENOMIC DNA]</scope>
    <source>
        <strain evidence="2">zdho120</strain>
    </source>
</reference>
<dbReference type="InterPro" id="IPR052050">
    <property type="entry name" value="SecEffector_AnkRepeat"/>
</dbReference>